<dbReference type="InterPro" id="IPR011049">
    <property type="entry name" value="Serralysin-like_metalloprot_C"/>
</dbReference>
<reference evidence="4 5" key="1">
    <citation type="journal article" date="2007" name="PLoS Genet.">
        <title>Patterns and implications of gene gain and loss in the evolution of Prochlorococcus.</title>
        <authorList>
            <person name="Kettler G.C."/>
            <person name="Martiny A.C."/>
            <person name="Huang K."/>
            <person name="Zucker J."/>
            <person name="Coleman M.L."/>
            <person name="Rodrigue S."/>
            <person name="Chen F."/>
            <person name="Lapidus A."/>
            <person name="Ferriera S."/>
            <person name="Johnson J."/>
            <person name="Steglich C."/>
            <person name="Church G.M."/>
            <person name="Richardson P."/>
            <person name="Chisholm S.W."/>
        </authorList>
    </citation>
    <scope>NUCLEOTIDE SEQUENCE [LARGE SCALE GENOMIC DNA]</scope>
    <source>
        <strain evidence="4 5">MIT 9303</strain>
    </source>
</reference>
<accession>A2C7B0</accession>
<feature type="region of interest" description="Disordered" evidence="3">
    <location>
        <begin position="73"/>
        <end position="95"/>
    </location>
</feature>
<protein>
    <submittedName>
        <fullName evidence="4">Uncharacterized protein</fullName>
    </submittedName>
</protein>
<keyword evidence="2" id="KW-0964">Secreted</keyword>
<feature type="compositionally biased region" description="Basic and acidic residues" evidence="3">
    <location>
        <begin position="83"/>
        <end position="94"/>
    </location>
</feature>
<evidence type="ECO:0000256" key="3">
    <source>
        <dbReference type="SAM" id="MobiDB-lite"/>
    </source>
</evidence>
<dbReference type="GO" id="GO:0005509">
    <property type="term" value="F:calcium ion binding"/>
    <property type="evidence" value="ECO:0007669"/>
    <property type="project" value="InterPro"/>
</dbReference>
<dbReference type="BioCyc" id="PMAR59922:G1G80-568-MONOMER"/>
<dbReference type="PANTHER" id="PTHR38340:SF1">
    <property type="entry name" value="S-LAYER PROTEIN"/>
    <property type="match status" value="1"/>
</dbReference>
<comment type="subcellular location">
    <subcellularLocation>
        <location evidence="1">Secreted</location>
    </subcellularLocation>
</comment>
<dbReference type="SUPFAM" id="SSF51120">
    <property type="entry name" value="beta-Roll"/>
    <property type="match status" value="1"/>
</dbReference>
<dbReference type="PROSITE" id="PS00330">
    <property type="entry name" value="HEMOLYSIN_CALCIUM"/>
    <property type="match status" value="1"/>
</dbReference>
<dbReference type="Pfam" id="PF00353">
    <property type="entry name" value="HemolysinCabind"/>
    <property type="match status" value="2"/>
</dbReference>
<proteinExistence type="predicted"/>
<dbReference type="EMBL" id="CP000554">
    <property type="protein sequence ID" value="ABM77370.1"/>
    <property type="molecule type" value="Genomic_DNA"/>
</dbReference>
<dbReference type="AlphaFoldDB" id="A2C7B0"/>
<dbReference type="Proteomes" id="UP000002274">
    <property type="component" value="Chromosome"/>
</dbReference>
<gene>
    <name evidence="4" type="ordered locus">P9303_06181</name>
</gene>
<evidence type="ECO:0000256" key="1">
    <source>
        <dbReference type="ARBA" id="ARBA00004613"/>
    </source>
</evidence>
<evidence type="ECO:0000313" key="5">
    <source>
        <dbReference type="Proteomes" id="UP000002274"/>
    </source>
</evidence>
<dbReference type="GO" id="GO:0005576">
    <property type="term" value="C:extracellular region"/>
    <property type="evidence" value="ECO:0007669"/>
    <property type="project" value="UniProtKB-SubCell"/>
</dbReference>
<dbReference type="PRINTS" id="PR00313">
    <property type="entry name" value="CABNDNGRPT"/>
</dbReference>
<dbReference type="InterPro" id="IPR018511">
    <property type="entry name" value="Hemolysin-typ_Ca-bd_CS"/>
</dbReference>
<dbReference type="KEGG" id="pmf:P9303_06181"/>
<evidence type="ECO:0000256" key="2">
    <source>
        <dbReference type="ARBA" id="ARBA00022525"/>
    </source>
</evidence>
<dbReference type="InterPro" id="IPR050557">
    <property type="entry name" value="RTX_toxin/Mannuronan_C5-epim"/>
</dbReference>
<dbReference type="HOGENOM" id="CLU_1004213_0_0_3"/>
<dbReference type="STRING" id="59922.P9303_06181"/>
<dbReference type="Gene3D" id="2.150.10.10">
    <property type="entry name" value="Serralysin-like metalloprotease, C-terminal"/>
    <property type="match status" value="1"/>
</dbReference>
<dbReference type="RefSeq" id="WP_011825289.1">
    <property type="nucleotide sequence ID" value="NC_008820.1"/>
</dbReference>
<evidence type="ECO:0000313" key="4">
    <source>
        <dbReference type="EMBL" id="ABM77370.1"/>
    </source>
</evidence>
<dbReference type="InterPro" id="IPR001343">
    <property type="entry name" value="Hemolysn_Ca-bd"/>
</dbReference>
<organism evidence="4 5">
    <name type="scientific">Prochlorococcus marinus (strain MIT 9303)</name>
    <dbReference type="NCBI Taxonomy" id="59922"/>
    <lineage>
        <taxon>Bacteria</taxon>
        <taxon>Bacillati</taxon>
        <taxon>Cyanobacteriota</taxon>
        <taxon>Cyanophyceae</taxon>
        <taxon>Synechococcales</taxon>
        <taxon>Prochlorococcaceae</taxon>
        <taxon>Prochlorococcus</taxon>
    </lineage>
</organism>
<sequence>MVLYSQEAHQYLVGDDQKAYFSESDDWIDATSAGYELIRGKETFLHSGNDFYQGTNFDSPGWDNMVRGNRGSDSLQGSWAAPSRDHLRGGKDSDSLDGGIGGNDFLHAARGDDWIWGSDDSSILRGGKGSDRIFGGNSRDVLLGAIGKDYLEGGGGSDLFMLRTNLTHGGSMNASTNIAEADRITDFNVADDYVILPGVVSHNDVWVTVDGADAVINVWDGEKQLIAGVIEGIAVGFDPGISDARIIAGGLADQINVETESSDAFLANPFLLDSFGI</sequence>
<dbReference type="PANTHER" id="PTHR38340">
    <property type="entry name" value="S-LAYER PROTEIN"/>
    <property type="match status" value="1"/>
</dbReference>
<name>A2C7B0_PROM3</name>